<reference evidence="3 4" key="1">
    <citation type="submission" date="2024-02" db="EMBL/GenBank/DDBJ databases">
        <title>Expansion and revision of Xanthobacter and proposal of Roseixanthobacter gen. nov.</title>
        <authorList>
            <person name="Soltysiak M.P.M."/>
            <person name="Jalihal A."/>
            <person name="Ory A."/>
            <person name="Chrisophersen C."/>
            <person name="Lee A.D."/>
            <person name="Boulton J."/>
            <person name="Springer M."/>
        </authorList>
    </citation>
    <scope>NUCLEOTIDE SEQUENCE [LARGE SCALE GENOMIC DNA]</scope>
    <source>
        <strain evidence="3 4">23A</strain>
    </source>
</reference>
<sequence length="170" mass="18175">MTRRAALPLASVALALAFALPLSQRAAAAGEAPQTSDQAAIRARLTGWAEAFNGGDAARVCDLFADDLQSDVETAPVGDKASVCTRLKAALAKPDRRLTYTVAIHDILVSGDMAAVRLTWTSTLSAAGKSTPDKSEPDKSESWAEQGLDVFHRDPDGIWRIVRYMAYGTR</sequence>
<evidence type="ECO:0000313" key="4">
    <source>
        <dbReference type="Proteomes" id="UP001604002"/>
    </source>
</evidence>
<dbReference type="InterPro" id="IPR037401">
    <property type="entry name" value="SnoaL-like"/>
</dbReference>
<evidence type="ECO:0000313" key="3">
    <source>
        <dbReference type="EMBL" id="MFG1372649.1"/>
    </source>
</evidence>
<dbReference type="RefSeq" id="WP_393992510.1">
    <property type="nucleotide sequence ID" value="NZ_JBAFVH010000005.1"/>
</dbReference>
<organism evidence="3 4">
    <name type="scientific">Xanthobacter oligotrophicus</name>
    <dbReference type="NCBI Taxonomy" id="2607286"/>
    <lineage>
        <taxon>Bacteria</taxon>
        <taxon>Pseudomonadati</taxon>
        <taxon>Pseudomonadota</taxon>
        <taxon>Alphaproteobacteria</taxon>
        <taxon>Hyphomicrobiales</taxon>
        <taxon>Xanthobacteraceae</taxon>
        <taxon>Xanthobacter</taxon>
    </lineage>
</organism>
<dbReference type="Gene3D" id="3.10.450.50">
    <property type="match status" value="1"/>
</dbReference>
<feature type="chain" id="PRO_5045773525" evidence="1">
    <location>
        <begin position="29"/>
        <end position="170"/>
    </location>
</feature>
<dbReference type="Pfam" id="PF12680">
    <property type="entry name" value="SnoaL_2"/>
    <property type="match status" value="1"/>
</dbReference>
<gene>
    <name evidence="3" type="ORF">V5F32_10780</name>
</gene>
<proteinExistence type="predicted"/>
<feature type="domain" description="SnoaL-like" evidence="2">
    <location>
        <begin position="47"/>
        <end position="160"/>
    </location>
</feature>
<protein>
    <submittedName>
        <fullName evidence="3">Nuclear transport factor 2 family protein</fullName>
    </submittedName>
</protein>
<feature type="signal peptide" evidence="1">
    <location>
        <begin position="1"/>
        <end position="28"/>
    </location>
</feature>
<evidence type="ECO:0000259" key="2">
    <source>
        <dbReference type="Pfam" id="PF12680"/>
    </source>
</evidence>
<keyword evidence="1" id="KW-0732">Signal</keyword>
<comment type="caution">
    <text evidence="3">The sequence shown here is derived from an EMBL/GenBank/DDBJ whole genome shotgun (WGS) entry which is preliminary data.</text>
</comment>
<dbReference type="InterPro" id="IPR032710">
    <property type="entry name" value="NTF2-like_dom_sf"/>
</dbReference>
<keyword evidence="4" id="KW-1185">Reference proteome</keyword>
<dbReference type="EMBL" id="JBAFVH010000005">
    <property type="protein sequence ID" value="MFG1372649.1"/>
    <property type="molecule type" value="Genomic_DNA"/>
</dbReference>
<dbReference type="Proteomes" id="UP001604002">
    <property type="component" value="Unassembled WGS sequence"/>
</dbReference>
<name>A0ABW6ZVB3_9HYPH</name>
<accession>A0ABW6ZVB3</accession>
<dbReference type="SUPFAM" id="SSF54427">
    <property type="entry name" value="NTF2-like"/>
    <property type="match status" value="1"/>
</dbReference>
<evidence type="ECO:0000256" key="1">
    <source>
        <dbReference type="SAM" id="SignalP"/>
    </source>
</evidence>